<dbReference type="PROSITE" id="PS51999">
    <property type="entry name" value="ZF_GRF"/>
    <property type="match status" value="1"/>
</dbReference>
<reference evidence="7 8" key="1">
    <citation type="submission" date="2014-04" db="EMBL/GenBank/DDBJ databases">
        <authorList>
            <consortium name="DOE Joint Genome Institute"/>
            <person name="Kuo A."/>
            <person name="Martino E."/>
            <person name="Perotto S."/>
            <person name="Kohler A."/>
            <person name="Nagy L.G."/>
            <person name="Floudas D."/>
            <person name="Copeland A."/>
            <person name="Barry K.W."/>
            <person name="Cichocki N."/>
            <person name="Veneault-Fourrey C."/>
            <person name="LaButti K."/>
            <person name="Lindquist E.A."/>
            <person name="Lipzen A."/>
            <person name="Lundell T."/>
            <person name="Morin E."/>
            <person name="Murat C."/>
            <person name="Sun H."/>
            <person name="Tunlid A."/>
            <person name="Henrissat B."/>
            <person name="Grigoriev I.V."/>
            <person name="Hibbett D.S."/>
            <person name="Martin F."/>
            <person name="Nordberg H.P."/>
            <person name="Cantor M.N."/>
            <person name="Hua S.X."/>
        </authorList>
    </citation>
    <scope>NUCLEOTIDE SEQUENCE [LARGE SCALE GENOMIC DNA]</scope>
    <source>
        <strain evidence="7 8">Zn</strain>
    </source>
</reference>
<evidence type="ECO:0000256" key="4">
    <source>
        <dbReference type="PROSITE-ProRule" id="PRU01343"/>
    </source>
</evidence>
<evidence type="ECO:0000256" key="5">
    <source>
        <dbReference type="SAM" id="MobiDB-lite"/>
    </source>
</evidence>
<dbReference type="GO" id="GO:0008270">
    <property type="term" value="F:zinc ion binding"/>
    <property type="evidence" value="ECO:0007669"/>
    <property type="project" value="UniProtKB-KW"/>
</dbReference>
<dbReference type="EMBL" id="KN832881">
    <property type="protein sequence ID" value="KIM97761.1"/>
    <property type="molecule type" value="Genomic_DNA"/>
</dbReference>
<dbReference type="InterPro" id="IPR010666">
    <property type="entry name" value="Znf_GRF"/>
</dbReference>
<feature type="region of interest" description="Disordered" evidence="5">
    <location>
        <begin position="183"/>
        <end position="210"/>
    </location>
</feature>
<evidence type="ECO:0000259" key="6">
    <source>
        <dbReference type="PROSITE" id="PS51999"/>
    </source>
</evidence>
<evidence type="ECO:0000256" key="2">
    <source>
        <dbReference type="ARBA" id="ARBA00022771"/>
    </source>
</evidence>
<dbReference type="AlphaFoldDB" id="A0A0C3H5N9"/>
<evidence type="ECO:0000313" key="8">
    <source>
        <dbReference type="Proteomes" id="UP000054321"/>
    </source>
</evidence>
<evidence type="ECO:0000256" key="3">
    <source>
        <dbReference type="ARBA" id="ARBA00022833"/>
    </source>
</evidence>
<keyword evidence="3" id="KW-0862">Zinc</keyword>
<gene>
    <name evidence="7" type="ORF">OIDMADRAFT_147292</name>
</gene>
<feature type="region of interest" description="Disordered" evidence="5">
    <location>
        <begin position="140"/>
        <end position="168"/>
    </location>
</feature>
<name>A0A0C3H5N9_OIDMZ</name>
<protein>
    <recommendedName>
        <fullName evidence="6">GRF-type domain-containing protein</fullName>
    </recommendedName>
</protein>
<accession>A0A0C3H5N9</accession>
<dbReference type="Pfam" id="PF06839">
    <property type="entry name" value="Zn_ribbon_GRF"/>
    <property type="match status" value="1"/>
</dbReference>
<reference evidence="8" key="2">
    <citation type="submission" date="2015-01" db="EMBL/GenBank/DDBJ databases">
        <title>Evolutionary Origins and Diversification of the Mycorrhizal Mutualists.</title>
        <authorList>
            <consortium name="DOE Joint Genome Institute"/>
            <consortium name="Mycorrhizal Genomics Consortium"/>
            <person name="Kohler A."/>
            <person name="Kuo A."/>
            <person name="Nagy L.G."/>
            <person name="Floudas D."/>
            <person name="Copeland A."/>
            <person name="Barry K.W."/>
            <person name="Cichocki N."/>
            <person name="Veneault-Fourrey C."/>
            <person name="LaButti K."/>
            <person name="Lindquist E.A."/>
            <person name="Lipzen A."/>
            <person name="Lundell T."/>
            <person name="Morin E."/>
            <person name="Murat C."/>
            <person name="Riley R."/>
            <person name="Ohm R."/>
            <person name="Sun H."/>
            <person name="Tunlid A."/>
            <person name="Henrissat B."/>
            <person name="Grigoriev I.V."/>
            <person name="Hibbett D.S."/>
            <person name="Martin F."/>
        </authorList>
    </citation>
    <scope>NUCLEOTIDE SEQUENCE [LARGE SCALE GENOMIC DNA]</scope>
    <source>
        <strain evidence="8">Zn</strain>
    </source>
</reference>
<dbReference type="InParanoid" id="A0A0C3H5N9"/>
<evidence type="ECO:0000256" key="1">
    <source>
        <dbReference type="ARBA" id="ARBA00022723"/>
    </source>
</evidence>
<keyword evidence="8" id="KW-1185">Reference proteome</keyword>
<dbReference type="OrthoDB" id="430051at2759"/>
<feature type="domain" description="GRF-type" evidence="6">
    <location>
        <begin position="33"/>
        <end position="77"/>
    </location>
</feature>
<evidence type="ECO:0000313" key="7">
    <source>
        <dbReference type="EMBL" id="KIM97761.1"/>
    </source>
</evidence>
<keyword evidence="1" id="KW-0479">Metal-binding</keyword>
<dbReference type="Proteomes" id="UP000054321">
    <property type="component" value="Unassembled WGS sequence"/>
</dbReference>
<organism evidence="7 8">
    <name type="scientific">Oidiodendron maius (strain Zn)</name>
    <dbReference type="NCBI Taxonomy" id="913774"/>
    <lineage>
        <taxon>Eukaryota</taxon>
        <taxon>Fungi</taxon>
        <taxon>Dikarya</taxon>
        <taxon>Ascomycota</taxon>
        <taxon>Pezizomycotina</taxon>
        <taxon>Leotiomycetes</taxon>
        <taxon>Leotiomycetes incertae sedis</taxon>
        <taxon>Myxotrichaceae</taxon>
        <taxon>Oidiodendron</taxon>
    </lineage>
</organism>
<keyword evidence="2 4" id="KW-0863">Zinc-finger</keyword>
<sequence length="325" mass="36552">MYTPQHHGGISAPSSTVKKVPLNGLFKDGMWHCNCDPRLPAAHFQVKKEGKNKGKWFYTCQESKENGCGFFLWDENAAGREMRAVMSNARSEPEPSKSGAEGIRYKGLNTTWIENLGQADKLEEAMITEEYGRETILGQPETPQKVAKTNPYMTPSTKRKRDKDSLLTPITARKDDFLSLPSLSRRYGSKSNENEPFGLRNSAQTPTPKRFHDTEVAEAYDDSALSYDTTDEVMNILKDQHIDEETASRLRALLNKHALRVSGIVKGRDISRVALKAKDAKITELQQKITTLETEMEMDKTIIGHFKRDMAQSIASKRGRGRGRG</sequence>
<dbReference type="HOGENOM" id="CLU_037645_1_0_1"/>
<dbReference type="STRING" id="913774.A0A0C3H5N9"/>
<proteinExistence type="predicted"/>